<dbReference type="PANTHER" id="PTHR22916:SF3">
    <property type="entry name" value="UDP-GLCNAC:BETAGAL BETA-1,3-N-ACETYLGLUCOSAMINYLTRANSFERASE-LIKE PROTEIN 1"/>
    <property type="match status" value="1"/>
</dbReference>
<feature type="domain" description="TarS/TarP linker" evidence="2">
    <location>
        <begin position="203"/>
        <end position="302"/>
    </location>
</feature>
<feature type="domain" description="Glycosyltransferase 2-like" evidence="1">
    <location>
        <begin position="2"/>
        <end position="111"/>
    </location>
</feature>
<dbReference type="KEGG" id="lins:G7067_08130"/>
<dbReference type="Gene3D" id="3.90.550.10">
    <property type="entry name" value="Spore Coat Polysaccharide Biosynthesis Protein SpsA, Chain A"/>
    <property type="match status" value="1"/>
</dbReference>
<gene>
    <name evidence="3" type="ORF">G7067_08130</name>
</gene>
<accession>A0A6G8FM35</accession>
<evidence type="ECO:0000313" key="4">
    <source>
        <dbReference type="Proteomes" id="UP000501387"/>
    </source>
</evidence>
<dbReference type="CDD" id="cd00761">
    <property type="entry name" value="Glyco_tranf_GTA_type"/>
    <property type="match status" value="1"/>
</dbReference>
<dbReference type="Pfam" id="PF00535">
    <property type="entry name" value="Glycos_transf_2"/>
    <property type="match status" value="1"/>
</dbReference>
<sequence length="487" mass="54208">MPYLTETMESIIAQDLQNIEIIAVNDGSTDGSGEELDRFAALDARISVYHQPNSGWPGMPRNRGLNLARGTFVMFMDADDTLAPHALRTLVEQSEEKGADVAIPRFEGTGGRGIQTLFLLYPEGDISYERAMETISPQKLFRREMIEKHGLRFPEGEVRLEDGIFVTQTYVLARRIIFCGKDPLYFIALRGDGQNISTRPIDPFNYVDSCRKIAETLLAGVPDRARAEKLVMQFFTRKGLRFYAPKRWQKFDAERKSNWVKLHREFLRDLVPQELDASVQNPTDRRKIELIRAGSVAQIDTLIGAELSLTHTSRYVGGRATPDTIELRIAVLPDPTATLLLESLPAERKVWLSRAINRLARPLFRLRAVRGASRRTANLMLGEAPGATLMLAGRKARRTTGIPGRLVGMTPGANGAASTELIFSFVLPRPLLQRFAGDRVDAWTVAQTVSGMSGPQRRVAAAPKPKSLGGLVYRTNQGNLSLNLLKL</sequence>
<evidence type="ECO:0000259" key="2">
    <source>
        <dbReference type="Pfam" id="PF22181"/>
    </source>
</evidence>
<protein>
    <submittedName>
        <fullName evidence="3">Glycosyltransferase family 2 protein</fullName>
    </submittedName>
</protein>
<dbReference type="InterPro" id="IPR029044">
    <property type="entry name" value="Nucleotide-diphossugar_trans"/>
</dbReference>
<dbReference type="Proteomes" id="UP000501387">
    <property type="component" value="Chromosome"/>
</dbReference>
<keyword evidence="4" id="KW-1185">Reference proteome</keyword>
<dbReference type="SUPFAM" id="SSF53448">
    <property type="entry name" value="Nucleotide-diphospho-sugar transferases"/>
    <property type="match status" value="1"/>
</dbReference>
<dbReference type="InterPro" id="IPR001173">
    <property type="entry name" value="Glyco_trans_2-like"/>
</dbReference>
<dbReference type="AlphaFoldDB" id="A0A6G8FM35"/>
<dbReference type="InterPro" id="IPR054028">
    <property type="entry name" value="TarS/TarP_linker"/>
</dbReference>
<keyword evidence="3" id="KW-0808">Transferase</keyword>
<evidence type="ECO:0000313" key="3">
    <source>
        <dbReference type="EMBL" id="QIM17395.1"/>
    </source>
</evidence>
<dbReference type="PANTHER" id="PTHR22916">
    <property type="entry name" value="GLYCOSYLTRANSFERASE"/>
    <property type="match status" value="1"/>
</dbReference>
<dbReference type="EMBL" id="CP049934">
    <property type="protein sequence ID" value="QIM17395.1"/>
    <property type="molecule type" value="Genomic_DNA"/>
</dbReference>
<dbReference type="Pfam" id="PF22181">
    <property type="entry name" value="TarS_linker"/>
    <property type="match status" value="1"/>
</dbReference>
<organism evidence="3 4">
    <name type="scientific">Leucobacter insecticola</name>
    <dbReference type="NCBI Taxonomy" id="2714934"/>
    <lineage>
        <taxon>Bacteria</taxon>
        <taxon>Bacillati</taxon>
        <taxon>Actinomycetota</taxon>
        <taxon>Actinomycetes</taxon>
        <taxon>Micrococcales</taxon>
        <taxon>Microbacteriaceae</taxon>
        <taxon>Leucobacter</taxon>
    </lineage>
</organism>
<name>A0A6G8FM35_9MICO</name>
<reference evidence="3 4" key="1">
    <citation type="submission" date="2020-03" db="EMBL/GenBank/DDBJ databases">
        <title>Leucobacter sp. nov., isolated from beetles.</title>
        <authorList>
            <person name="Hyun D.-W."/>
            <person name="Bae J.-W."/>
        </authorList>
    </citation>
    <scope>NUCLEOTIDE SEQUENCE [LARGE SCALE GENOMIC DNA]</scope>
    <source>
        <strain evidence="3 4">HDW9B</strain>
    </source>
</reference>
<evidence type="ECO:0000259" key="1">
    <source>
        <dbReference type="Pfam" id="PF00535"/>
    </source>
</evidence>
<proteinExistence type="predicted"/>
<dbReference type="GO" id="GO:0016758">
    <property type="term" value="F:hexosyltransferase activity"/>
    <property type="evidence" value="ECO:0007669"/>
    <property type="project" value="UniProtKB-ARBA"/>
</dbReference>